<reference evidence="1" key="1">
    <citation type="submission" date="2018-02" db="EMBL/GenBank/DDBJ databases">
        <title>Rhizophora mucronata_Transcriptome.</title>
        <authorList>
            <person name="Meera S.P."/>
            <person name="Sreeshan A."/>
            <person name="Augustine A."/>
        </authorList>
    </citation>
    <scope>NUCLEOTIDE SEQUENCE</scope>
    <source>
        <tissue evidence="1">Leaf</tissue>
    </source>
</reference>
<evidence type="ECO:0000313" key="1">
    <source>
        <dbReference type="EMBL" id="MBX70485.1"/>
    </source>
</evidence>
<dbReference type="EMBL" id="GGEC01090001">
    <property type="protein sequence ID" value="MBX70485.1"/>
    <property type="molecule type" value="Transcribed_RNA"/>
</dbReference>
<dbReference type="AlphaFoldDB" id="A0A2P2QU56"/>
<accession>A0A2P2QU56</accession>
<proteinExistence type="predicted"/>
<sequence length="31" mass="3807">MLKRKLINNDQRKTYSVSAMKDIYEYSLIRK</sequence>
<organism evidence="1">
    <name type="scientific">Rhizophora mucronata</name>
    <name type="common">Asiatic mangrove</name>
    <dbReference type="NCBI Taxonomy" id="61149"/>
    <lineage>
        <taxon>Eukaryota</taxon>
        <taxon>Viridiplantae</taxon>
        <taxon>Streptophyta</taxon>
        <taxon>Embryophyta</taxon>
        <taxon>Tracheophyta</taxon>
        <taxon>Spermatophyta</taxon>
        <taxon>Magnoliopsida</taxon>
        <taxon>eudicotyledons</taxon>
        <taxon>Gunneridae</taxon>
        <taxon>Pentapetalae</taxon>
        <taxon>rosids</taxon>
        <taxon>fabids</taxon>
        <taxon>Malpighiales</taxon>
        <taxon>Rhizophoraceae</taxon>
        <taxon>Rhizophora</taxon>
    </lineage>
</organism>
<name>A0A2P2QU56_RHIMU</name>
<protein>
    <submittedName>
        <fullName evidence="1">Uncharacterized protein</fullName>
    </submittedName>
</protein>